<comment type="cofactor">
    <cofactor evidence="7">
        <name>Zn(2+)</name>
        <dbReference type="ChEBI" id="CHEBI:29105"/>
    </cofactor>
    <text evidence="7">Binds 1 zinc ion.</text>
</comment>
<dbReference type="GO" id="GO:0004222">
    <property type="term" value="F:metalloendopeptidase activity"/>
    <property type="evidence" value="ECO:0007669"/>
    <property type="project" value="InterPro"/>
</dbReference>
<dbReference type="GO" id="GO:0006364">
    <property type="term" value="P:rRNA processing"/>
    <property type="evidence" value="ECO:0007669"/>
    <property type="project" value="UniProtKB-UniRule"/>
</dbReference>
<organism evidence="8 9">
    <name type="scientific">Bacteroides coprosuis DSM 18011</name>
    <dbReference type="NCBI Taxonomy" id="679937"/>
    <lineage>
        <taxon>Bacteria</taxon>
        <taxon>Pseudomonadati</taxon>
        <taxon>Bacteroidota</taxon>
        <taxon>Bacteroidia</taxon>
        <taxon>Bacteroidales</taxon>
        <taxon>Bacteroidaceae</taxon>
        <taxon>Bacteroides</taxon>
    </lineage>
</organism>
<keyword evidence="6 7" id="KW-0862">Zinc</keyword>
<evidence type="ECO:0000256" key="6">
    <source>
        <dbReference type="ARBA" id="ARBA00022833"/>
    </source>
</evidence>
<dbReference type="NCBIfam" id="TIGR00043">
    <property type="entry name" value="rRNA maturation RNase YbeY"/>
    <property type="match status" value="1"/>
</dbReference>
<evidence type="ECO:0000256" key="3">
    <source>
        <dbReference type="ARBA" id="ARBA00022723"/>
    </source>
</evidence>
<dbReference type="InterPro" id="IPR002036">
    <property type="entry name" value="YbeY"/>
</dbReference>
<reference evidence="8 9" key="1">
    <citation type="journal article" date="2011" name="Stand. Genomic Sci.">
        <title>Non-contiguous finished genome sequence of Bacteroides coprosuis type strain (PC139).</title>
        <authorList>
            <person name="Land M."/>
            <person name="Held B."/>
            <person name="Gronow S."/>
            <person name="Abt B."/>
            <person name="Lucas S."/>
            <person name="Del Rio T.G."/>
            <person name="Nolan M."/>
            <person name="Tice H."/>
            <person name="Cheng J.F."/>
            <person name="Pitluck S."/>
            <person name="Liolios K."/>
            <person name="Pagani I."/>
            <person name="Ivanova N."/>
            <person name="Mavromatis K."/>
            <person name="Mikhailova N."/>
            <person name="Pati A."/>
            <person name="Tapia R."/>
            <person name="Han C."/>
            <person name="Goodwin L."/>
            <person name="Chen A."/>
            <person name="Palaniappan K."/>
            <person name="Hauser L."/>
            <person name="Brambilla E.M."/>
            <person name="Rohde M."/>
            <person name="Goker M."/>
            <person name="Detter J.C."/>
            <person name="Woyke T."/>
            <person name="Bristow J."/>
            <person name="Eisen J.A."/>
            <person name="Markowitz V."/>
            <person name="Hugenholtz P."/>
            <person name="Kyrpides N.C."/>
            <person name="Klenk H.P."/>
            <person name="Lapidus A."/>
        </authorList>
    </citation>
    <scope>NUCLEOTIDE SEQUENCE</scope>
    <source>
        <strain evidence="8 9">DSM 18011</strain>
    </source>
</reference>
<evidence type="ECO:0000256" key="7">
    <source>
        <dbReference type="HAMAP-Rule" id="MF_00009"/>
    </source>
</evidence>
<dbReference type="SUPFAM" id="SSF55486">
    <property type="entry name" value="Metalloproteases ('zincins'), catalytic domain"/>
    <property type="match status" value="1"/>
</dbReference>
<dbReference type="PANTHER" id="PTHR46986:SF1">
    <property type="entry name" value="ENDORIBONUCLEASE YBEY, CHLOROPLASTIC"/>
    <property type="match status" value="1"/>
</dbReference>
<gene>
    <name evidence="7" type="primary">ybeY</name>
    <name evidence="8" type="ORF">Bcop_0346</name>
</gene>
<dbReference type="EC" id="3.1.-.-" evidence="7"/>
<comment type="subcellular location">
    <subcellularLocation>
        <location evidence="7">Cytoplasm</location>
    </subcellularLocation>
</comment>
<evidence type="ECO:0000256" key="5">
    <source>
        <dbReference type="ARBA" id="ARBA00022801"/>
    </source>
</evidence>
<keyword evidence="7" id="KW-0698">rRNA processing</keyword>
<dbReference type="EMBL" id="CM001167">
    <property type="protein sequence ID" value="EGJ70564.1"/>
    <property type="molecule type" value="Genomic_DNA"/>
</dbReference>
<keyword evidence="9" id="KW-1185">Reference proteome</keyword>
<dbReference type="GO" id="GO:0004521">
    <property type="term" value="F:RNA endonuclease activity"/>
    <property type="evidence" value="ECO:0007669"/>
    <property type="project" value="UniProtKB-UniRule"/>
</dbReference>
<name>F3ZQQ6_9BACE</name>
<keyword evidence="7" id="KW-0690">Ribosome biogenesis</keyword>
<dbReference type="Pfam" id="PF02130">
    <property type="entry name" value="YbeY"/>
    <property type="match status" value="1"/>
</dbReference>
<comment type="function">
    <text evidence="7">Single strand-specific metallo-endoribonuclease involved in late-stage 70S ribosome quality control and in maturation of the 3' terminus of the 16S rRNA.</text>
</comment>
<feature type="binding site" evidence="7">
    <location>
        <position position="124"/>
    </location>
    <ligand>
        <name>Zn(2+)</name>
        <dbReference type="ChEBI" id="CHEBI:29105"/>
        <note>catalytic</note>
    </ligand>
</feature>
<dbReference type="eggNOG" id="COG0319">
    <property type="taxonomic scope" value="Bacteria"/>
</dbReference>
<comment type="similarity">
    <text evidence="1 7">Belongs to the endoribonuclease YbeY family.</text>
</comment>
<sequence length="159" mass="18549">MSWGCFQQIAFITMIITYHTEGVEMPIINEKLIQEWIKEVATKYQRRAGEIAYIFCSDEKILEVNRTYLQHDYYTDIITFDYCKGNIISGDLFISLDTVKTNSEQFNTPYNEELHRTIIHGILHLCGINDKGPGEREIMEQAENEALTIYKRIAHISSF</sequence>
<dbReference type="GO" id="GO:0005737">
    <property type="term" value="C:cytoplasm"/>
    <property type="evidence" value="ECO:0007669"/>
    <property type="project" value="UniProtKB-SubCell"/>
</dbReference>
<evidence type="ECO:0000313" key="9">
    <source>
        <dbReference type="Proteomes" id="UP000018439"/>
    </source>
</evidence>
<evidence type="ECO:0000313" key="8">
    <source>
        <dbReference type="EMBL" id="EGJ70564.1"/>
    </source>
</evidence>
<feature type="binding site" evidence="7">
    <location>
        <position position="120"/>
    </location>
    <ligand>
        <name>Zn(2+)</name>
        <dbReference type="ChEBI" id="CHEBI:29105"/>
        <note>catalytic</note>
    </ligand>
</feature>
<keyword evidence="5 7" id="KW-0378">Hydrolase</keyword>
<dbReference type="Proteomes" id="UP000018439">
    <property type="component" value="Chromosome"/>
</dbReference>
<keyword evidence="3 7" id="KW-0479">Metal-binding</keyword>
<evidence type="ECO:0000256" key="2">
    <source>
        <dbReference type="ARBA" id="ARBA00022722"/>
    </source>
</evidence>
<proteinExistence type="inferred from homology"/>
<accession>F3ZQQ6</accession>
<dbReference type="PANTHER" id="PTHR46986">
    <property type="entry name" value="ENDORIBONUCLEASE YBEY, CHLOROPLASTIC"/>
    <property type="match status" value="1"/>
</dbReference>
<keyword evidence="4 7" id="KW-0255">Endonuclease</keyword>
<evidence type="ECO:0000256" key="4">
    <source>
        <dbReference type="ARBA" id="ARBA00022759"/>
    </source>
</evidence>
<keyword evidence="7" id="KW-0963">Cytoplasm</keyword>
<evidence type="ECO:0000256" key="1">
    <source>
        <dbReference type="ARBA" id="ARBA00010875"/>
    </source>
</evidence>
<keyword evidence="8" id="KW-0482">Metalloprotease</keyword>
<feature type="binding site" evidence="7">
    <location>
        <position position="130"/>
    </location>
    <ligand>
        <name>Zn(2+)</name>
        <dbReference type="ChEBI" id="CHEBI:29105"/>
        <note>catalytic</note>
    </ligand>
</feature>
<dbReference type="InterPro" id="IPR023091">
    <property type="entry name" value="MetalPrtase_cat_dom_sf_prd"/>
</dbReference>
<dbReference type="HAMAP" id="MF_00009">
    <property type="entry name" value="Endoribonucl_YbeY"/>
    <property type="match status" value="1"/>
</dbReference>
<dbReference type="STRING" id="679937.Bcop_0346"/>
<dbReference type="Gene3D" id="3.40.390.30">
    <property type="entry name" value="Metalloproteases ('zincins'), catalytic domain"/>
    <property type="match status" value="1"/>
</dbReference>
<dbReference type="AlphaFoldDB" id="F3ZQQ6"/>
<dbReference type="GO" id="GO:0008270">
    <property type="term" value="F:zinc ion binding"/>
    <property type="evidence" value="ECO:0007669"/>
    <property type="project" value="UniProtKB-UniRule"/>
</dbReference>
<protein>
    <recommendedName>
        <fullName evidence="7">Endoribonuclease YbeY</fullName>
        <ecNumber evidence="7">3.1.-.-</ecNumber>
    </recommendedName>
</protein>
<keyword evidence="8" id="KW-0645">Protease</keyword>
<keyword evidence="2 7" id="KW-0540">Nuclease</keyword>
<dbReference type="GO" id="GO:0006508">
    <property type="term" value="P:proteolysis"/>
    <property type="evidence" value="ECO:0007669"/>
    <property type="project" value="UniProtKB-KW"/>
</dbReference>
<dbReference type="HOGENOM" id="CLU_106710_3_3_10"/>